<dbReference type="KEGG" id="ott:OTT_1859"/>
<dbReference type="Proteomes" id="UP000001033">
    <property type="component" value="Chromosome"/>
</dbReference>
<gene>
    <name evidence="1" type="ordered locus">OTT_1859</name>
</gene>
<reference evidence="2" key="1">
    <citation type="journal article" date="2008" name="DNA Res.">
        <title>The whole-genome sequencing of the obligate intracellular bacterium Orientia tsutsugamushi revealed massive gene amplification during reductive genome evolution.</title>
        <authorList>
            <person name="Nakayama K."/>
            <person name="Yamashita A."/>
            <person name="Kurokawa K."/>
            <person name="Morimoto T."/>
            <person name="Ogawa M."/>
            <person name="Fukuhara M."/>
            <person name="Urakami H."/>
            <person name="Ohnishi M."/>
            <person name="Uchiyama I."/>
            <person name="Ogura Y."/>
            <person name="Ooka T."/>
            <person name="Oshima K."/>
            <person name="Tamura A."/>
            <person name="Hattori M."/>
            <person name="Hayashi T."/>
        </authorList>
    </citation>
    <scope>NUCLEOTIDE SEQUENCE [LARGE SCALE GENOMIC DNA]</scope>
    <source>
        <strain evidence="2">Ikeda</strain>
    </source>
</reference>
<dbReference type="RefSeq" id="WP_012462266.1">
    <property type="nucleotide sequence ID" value="NC_010793.1"/>
</dbReference>
<dbReference type="AlphaFoldDB" id="B3CVC0"/>
<dbReference type="EMBL" id="AP008981">
    <property type="protein sequence ID" value="BAG41317.1"/>
    <property type="molecule type" value="Genomic_DNA"/>
</dbReference>
<dbReference type="HOGENOM" id="CLU_930126_0_0_5"/>
<evidence type="ECO:0000313" key="2">
    <source>
        <dbReference type="Proteomes" id="UP000001033"/>
    </source>
</evidence>
<accession>B3CVC0</accession>
<evidence type="ECO:0008006" key="3">
    <source>
        <dbReference type="Google" id="ProtNLM"/>
    </source>
</evidence>
<proteinExistence type="predicted"/>
<evidence type="ECO:0000313" key="1">
    <source>
        <dbReference type="EMBL" id="BAG41317.1"/>
    </source>
</evidence>
<protein>
    <recommendedName>
        <fullName evidence="3">Repeat-containing protein D</fullName>
    </recommendedName>
</protein>
<organism evidence="1 2">
    <name type="scientific">Orientia tsutsugamushi (strain Ikeda)</name>
    <name type="common">Rickettsia tsutsugamushi</name>
    <dbReference type="NCBI Taxonomy" id="334380"/>
    <lineage>
        <taxon>Bacteria</taxon>
        <taxon>Pseudomonadati</taxon>
        <taxon>Pseudomonadota</taxon>
        <taxon>Alphaproteobacteria</taxon>
        <taxon>Rickettsiales</taxon>
        <taxon>Rickettsiaceae</taxon>
        <taxon>Rickettsieae</taxon>
        <taxon>Orientia</taxon>
    </lineage>
</organism>
<sequence>MRPKKHKTPANKYNLEEYLNQNAEVKNILEEVPAVKKYIGNILKTYSYCKKDLDLIFAKTGACYTNIDHVKMLIQHGNIQAASISSLLRCHNTRAKTLVALLPKLTDSRVLLLKEYGIAFSSIVSIVRGVHSNNIATAIEEVLNTTLVLQANGAYTLSPQLTKVLEYYKCSFTNIANILRVVKSNISAVLSELLQILESSKISDLHKKLDINFSSFSSILNGAGATCIQALEKLLQILDHSKIQELKNQGIPFSNISNILSGAGAAGPQALEQLLQMLDNPILLKLEIRGIFFLILVVS</sequence>
<dbReference type="OrthoDB" id="7162258at2"/>
<name>B3CVC0_ORITI</name>